<dbReference type="Pfam" id="PF01475">
    <property type="entry name" value="FUR"/>
    <property type="match status" value="1"/>
</dbReference>
<evidence type="ECO:0000256" key="5">
    <source>
        <dbReference type="ARBA" id="ARBA00023125"/>
    </source>
</evidence>
<dbReference type="InterPro" id="IPR036388">
    <property type="entry name" value="WH-like_DNA-bd_sf"/>
</dbReference>
<evidence type="ECO:0000313" key="9">
    <source>
        <dbReference type="Proteomes" id="UP000184241"/>
    </source>
</evidence>
<dbReference type="InterPro" id="IPR043135">
    <property type="entry name" value="Fur_C"/>
</dbReference>
<evidence type="ECO:0000313" key="8">
    <source>
        <dbReference type="EMBL" id="SHI26112.1"/>
    </source>
</evidence>
<dbReference type="EMBL" id="FQXU01000010">
    <property type="protein sequence ID" value="SHI26112.1"/>
    <property type="molecule type" value="Genomic_DNA"/>
</dbReference>
<dbReference type="InterPro" id="IPR036390">
    <property type="entry name" value="WH_DNA-bd_sf"/>
</dbReference>
<sequence length="141" mass="16711">MINIDNVEKYLRDNGISPSYQRKRIFEYLYENKNHPNVIQIYENLVKEIPTLSKTTVYNTLNLFVEKKIAEVITVEDNEVRYDLFNPNVHGHFKCENCNEVYDIDIDFNNLAIKDLEGFTIKEQYFNFKGICKKCGDLNKE</sequence>
<name>A0A1M5ZPI1_9CLOT</name>
<dbReference type="InterPro" id="IPR002481">
    <property type="entry name" value="FUR"/>
</dbReference>
<keyword evidence="4" id="KW-0805">Transcription regulation</keyword>
<evidence type="ECO:0000256" key="6">
    <source>
        <dbReference type="ARBA" id="ARBA00023163"/>
    </source>
</evidence>
<dbReference type="GO" id="GO:0000976">
    <property type="term" value="F:transcription cis-regulatory region binding"/>
    <property type="evidence" value="ECO:0007669"/>
    <property type="project" value="TreeGrafter"/>
</dbReference>
<keyword evidence="7" id="KW-0479">Metal-binding</keyword>
<gene>
    <name evidence="8" type="ORF">SAMN02745941_03201</name>
</gene>
<keyword evidence="5" id="KW-0238">DNA-binding</keyword>
<dbReference type="Gene3D" id="1.10.10.10">
    <property type="entry name" value="Winged helix-like DNA-binding domain superfamily/Winged helix DNA-binding domain"/>
    <property type="match status" value="1"/>
</dbReference>
<dbReference type="GO" id="GO:0008270">
    <property type="term" value="F:zinc ion binding"/>
    <property type="evidence" value="ECO:0007669"/>
    <property type="project" value="TreeGrafter"/>
</dbReference>
<organism evidence="8 9">
    <name type="scientific">Clostridium intestinale DSM 6191</name>
    <dbReference type="NCBI Taxonomy" id="1121320"/>
    <lineage>
        <taxon>Bacteria</taxon>
        <taxon>Bacillati</taxon>
        <taxon>Bacillota</taxon>
        <taxon>Clostridia</taxon>
        <taxon>Eubacteriales</taxon>
        <taxon>Clostridiaceae</taxon>
        <taxon>Clostridium</taxon>
    </lineage>
</organism>
<evidence type="ECO:0000256" key="2">
    <source>
        <dbReference type="ARBA" id="ARBA00022491"/>
    </source>
</evidence>
<feature type="binding site" evidence="7">
    <location>
        <position position="132"/>
    </location>
    <ligand>
        <name>Zn(2+)</name>
        <dbReference type="ChEBI" id="CHEBI:29105"/>
    </ligand>
</feature>
<evidence type="ECO:0000256" key="3">
    <source>
        <dbReference type="ARBA" id="ARBA00022833"/>
    </source>
</evidence>
<feature type="binding site" evidence="7">
    <location>
        <position position="98"/>
    </location>
    <ligand>
        <name>Zn(2+)</name>
        <dbReference type="ChEBI" id="CHEBI:29105"/>
    </ligand>
</feature>
<keyword evidence="3 7" id="KW-0862">Zinc</keyword>
<dbReference type="PANTHER" id="PTHR33202">
    <property type="entry name" value="ZINC UPTAKE REGULATION PROTEIN"/>
    <property type="match status" value="1"/>
</dbReference>
<dbReference type="RefSeq" id="WP_073021054.1">
    <property type="nucleotide sequence ID" value="NZ_FQXU01000010.1"/>
</dbReference>
<dbReference type="SUPFAM" id="SSF46785">
    <property type="entry name" value="Winged helix' DNA-binding domain"/>
    <property type="match status" value="1"/>
</dbReference>
<keyword evidence="2" id="KW-0678">Repressor</keyword>
<dbReference type="Proteomes" id="UP000184241">
    <property type="component" value="Unassembled WGS sequence"/>
</dbReference>
<comment type="cofactor">
    <cofactor evidence="7">
        <name>Zn(2+)</name>
        <dbReference type="ChEBI" id="CHEBI:29105"/>
    </cofactor>
    <text evidence="7">Binds 1 zinc ion per subunit.</text>
</comment>
<dbReference type="GO" id="GO:0003700">
    <property type="term" value="F:DNA-binding transcription factor activity"/>
    <property type="evidence" value="ECO:0007669"/>
    <property type="project" value="InterPro"/>
</dbReference>
<protein>
    <submittedName>
        <fullName evidence="8">Fur family transcriptional regulator, peroxide stress response regulator</fullName>
    </submittedName>
</protein>
<comment type="similarity">
    <text evidence="1">Belongs to the Fur family.</text>
</comment>
<keyword evidence="6" id="KW-0804">Transcription</keyword>
<evidence type="ECO:0000256" key="7">
    <source>
        <dbReference type="PIRSR" id="PIRSR602481-1"/>
    </source>
</evidence>
<evidence type="ECO:0000256" key="4">
    <source>
        <dbReference type="ARBA" id="ARBA00023015"/>
    </source>
</evidence>
<proteinExistence type="inferred from homology"/>
<feature type="binding site" evidence="7">
    <location>
        <position position="135"/>
    </location>
    <ligand>
        <name>Zn(2+)</name>
        <dbReference type="ChEBI" id="CHEBI:29105"/>
    </ligand>
</feature>
<reference evidence="8 9" key="1">
    <citation type="submission" date="2016-11" db="EMBL/GenBank/DDBJ databases">
        <authorList>
            <person name="Jaros S."/>
            <person name="Januszkiewicz K."/>
            <person name="Wedrychowicz H."/>
        </authorList>
    </citation>
    <scope>NUCLEOTIDE SEQUENCE [LARGE SCALE GENOMIC DNA]</scope>
    <source>
        <strain evidence="8 9">DSM 6191</strain>
    </source>
</reference>
<dbReference type="AlphaFoldDB" id="A0A1M5ZPI1"/>
<dbReference type="Gene3D" id="3.30.1490.190">
    <property type="match status" value="1"/>
</dbReference>
<dbReference type="PANTHER" id="PTHR33202:SF8">
    <property type="entry name" value="PEROXIDE-RESPONSIVE REPRESSOR PERR"/>
    <property type="match status" value="1"/>
</dbReference>
<feature type="binding site" evidence="7">
    <location>
        <position position="95"/>
    </location>
    <ligand>
        <name>Zn(2+)</name>
        <dbReference type="ChEBI" id="CHEBI:29105"/>
    </ligand>
</feature>
<dbReference type="GO" id="GO:1900376">
    <property type="term" value="P:regulation of secondary metabolite biosynthetic process"/>
    <property type="evidence" value="ECO:0007669"/>
    <property type="project" value="TreeGrafter"/>
</dbReference>
<dbReference type="CDD" id="cd07153">
    <property type="entry name" value="Fur_like"/>
    <property type="match status" value="1"/>
</dbReference>
<accession>A0A1M5ZPI1</accession>
<evidence type="ECO:0000256" key="1">
    <source>
        <dbReference type="ARBA" id="ARBA00007957"/>
    </source>
</evidence>
<dbReference type="GO" id="GO:0045892">
    <property type="term" value="P:negative regulation of DNA-templated transcription"/>
    <property type="evidence" value="ECO:0007669"/>
    <property type="project" value="TreeGrafter"/>
</dbReference>